<evidence type="ECO:0000256" key="1">
    <source>
        <dbReference type="SAM" id="MobiDB-lite"/>
    </source>
</evidence>
<name>A0A811RWH9_9POAL</name>
<feature type="signal peptide" evidence="2">
    <location>
        <begin position="1"/>
        <end position="25"/>
    </location>
</feature>
<proteinExistence type="predicted"/>
<evidence type="ECO:0000256" key="2">
    <source>
        <dbReference type="SAM" id="SignalP"/>
    </source>
</evidence>
<protein>
    <recommendedName>
        <fullName evidence="5">Secreted protein</fullName>
    </recommendedName>
</protein>
<organism evidence="3 4">
    <name type="scientific">Miscanthus lutarioriparius</name>
    <dbReference type="NCBI Taxonomy" id="422564"/>
    <lineage>
        <taxon>Eukaryota</taxon>
        <taxon>Viridiplantae</taxon>
        <taxon>Streptophyta</taxon>
        <taxon>Embryophyta</taxon>
        <taxon>Tracheophyta</taxon>
        <taxon>Spermatophyta</taxon>
        <taxon>Magnoliopsida</taxon>
        <taxon>Liliopsida</taxon>
        <taxon>Poales</taxon>
        <taxon>Poaceae</taxon>
        <taxon>PACMAD clade</taxon>
        <taxon>Panicoideae</taxon>
        <taxon>Andropogonodae</taxon>
        <taxon>Andropogoneae</taxon>
        <taxon>Saccharinae</taxon>
        <taxon>Miscanthus</taxon>
    </lineage>
</organism>
<reference evidence="3" key="1">
    <citation type="submission" date="2020-10" db="EMBL/GenBank/DDBJ databases">
        <authorList>
            <person name="Han B."/>
            <person name="Lu T."/>
            <person name="Zhao Q."/>
            <person name="Huang X."/>
            <person name="Zhao Y."/>
        </authorList>
    </citation>
    <scope>NUCLEOTIDE SEQUENCE</scope>
</reference>
<feature type="compositionally biased region" description="Polar residues" evidence="1">
    <location>
        <begin position="85"/>
        <end position="97"/>
    </location>
</feature>
<dbReference type="Proteomes" id="UP000604825">
    <property type="component" value="Unassembled WGS sequence"/>
</dbReference>
<dbReference type="EMBL" id="CAJGYO010000017">
    <property type="protein sequence ID" value="CAD6333440.1"/>
    <property type="molecule type" value="Genomic_DNA"/>
</dbReference>
<feature type="region of interest" description="Disordered" evidence="1">
    <location>
        <begin position="75"/>
        <end position="97"/>
    </location>
</feature>
<keyword evidence="2" id="KW-0732">Signal</keyword>
<keyword evidence="4" id="KW-1185">Reference proteome</keyword>
<sequence length="97" mass="9987">MRSVAACTPLICALLLLVLHCLVRAPSLAPVDRDGAASGERLRFQPRKLLRVADAMAAAGTQPLNAAAAAATAAGESRGVGASLKKQTPSRSNPRQN</sequence>
<evidence type="ECO:0000313" key="3">
    <source>
        <dbReference type="EMBL" id="CAD6333440.1"/>
    </source>
</evidence>
<evidence type="ECO:0000313" key="4">
    <source>
        <dbReference type="Proteomes" id="UP000604825"/>
    </source>
</evidence>
<accession>A0A811RWH9</accession>
<dbReference type="OrthoDB" id="717546at2759"/>
<gene>
    <name evidence="3" type="ORF">NCGR_LOCUS57538</name>
</gene>
<dbReference type="AlphaFoldDB" id="A0A811RWH9"/>
<feature type="chain" id="PRO_5032505323" description="Secreted protein" evidence="2">
    <location>
        <begin position="26"/>
        <end position="97"/>
    </location>
</feature>
<comment type="caution">
    <text evidence="3">The sequence shown here is derived from an EMBL/GenBank/DDBJ whole genome shotgun (WGS) entry which is preliminary data.</text>
</comment>
<evidence type="ECO:0008006" key="5">
    <source>
        <dbReference type="Google" id="ProtNLM"/>
    </source>
</evidence>